<keyword evidence="3" id="KW-1185">Reference proteome</keyword>
<accession>A0A5N5D663</accession>
<dbReference type="OrthoDB" id="286814at2759"/>
<feature type="compositionally biased region" description="Low complexity" evidence="1">
    <location>
        <begin position="18"/>
        <end position="49"/>
    </location>
</feature>
<dbReference type="PANTHER" id="PTHR15615:SF36">
    <property type="entry name" value="PHO85 CYCLIN-5"/>
    <property type="match status" value="1"/>
</dbReference>
<protein>
    <submittedName>
        <fullName evidence="2">G1/S-specific cyclin pas1</fullName>
    </submittedName>
</protein>
<feature type="region of interest" description="Disordered" evidence="1">
    <location>
        <begin position="472"/>
        <end position="507"/>
    </location>
</feature>
<dbReference type="EMBL" id="VCHE01000070">
    <property type="protein sequence ID" value="KAB2572810.1"/>
    <property type="molecule type" value="Genomic_DNA"/>
</dbReference>
<sequence>MGCDFPFASQDVTHPYGSAVSSSASSSTSSVFSLDAASSQSSHSSASSSGHRGWDSDDSWPRSHVATSVRPNGCAAVPEPIASNGGITRSQISRWCESQSSLPSLRSIDAAVPAEMRQNPRRCPTAANCRVPPALVRQSERTVKFVDSLVDSATQMVEVIWPLSVPTCANERVSGRGVLPLRTFIQETLRRSRTSYSTLQVALYYLILIKAHVPRIDFTMEQPEDQSVRALQCGRRMFLAALILASKYLQDRNYSARAWSKISGLKVSEINTNEMAFLKAVNWKLHITDPIFERWQAIVLRAAPSSHPPPSPGAPQMHLGMHDWKTLIPMLTPELDTFDVVRRNSVQICIPKRLTPPPPPAATSPVRESWLQESMQASRAKATAFCLEPTVDMTPPAPMLSRLGPLPTPQMTPQSTVSNTPAVSVASMGSRRPSMCAAMAHHQNMMSARCTLDQWTPTPRFNGLEAYQFSGRRPSLAASTTSSSSSPDSMVSDNSSRSSRASSISSVSSAAWAPNAKLAKLATCRNAGLPYPVQQKEKESAEAVPTIVPSESLSSPDLEGFHINDASEPTPVPFQQTENVSPNTRSEEVAKGRKRCRSSADMTLQQNVRDLVNPEKLAAETLLTLDPSVLHQRTPGIVPDRSLASSFLLHTPGGRTPSSTFDMKALQSPFTVVPEVRRPVQKDLGRKRACCASEVAQVLQARAGPGMWEGII</sequence>
<evidence type="ECO:0000313" key="3">
    <source>
        <dbReference type="Proteomes" id="UP000325902"/>
    </source>
</evidence>
<dbReference type="Gene3D" id="1.10.472.10">
    <property type="entry name" value="Cyclin-like"/>
    <property type="match status" value="1"/>
</dbReference>
<dbReference type="GO" id="GO:0019901">
    <property type="term" value="F:protein kinase binding"/>
    <property type="evidence" value="ECO:0007669"/>
    <property type="project" value="InterPro"/>
</dbReference>
<feature type="region of interest" description="Disordered" evidence="1">
    <location>
        <begin position="550"/>
        <end position="595"/>
    </location>
</feature>
<dbReference type="GO" id="GO:0016538">
    <property type="term" value="F:cyclin-dependent protein serine/threonine kinase regulator activity"/>
    <property type="evidence" value="ECO:0007669"/>
    <property type="project" value="TreeGrafter"/>
</dbReference>
<feature type="compositionally biased region" description="Basic and acidic residues" evidence="1">
    <location>
        <begin position="52"/>
        <end position="61"/>
    </location>
</feature>
<dbReference type="InterPro" id="IPR013922">
    <property type="entry name" value="Cyclin_PHO80-like"/>
</dbReference>
<feature type="region of interest" description="Disordered" evidence="1">
    <location>
        <begin position="1"/>
        <end position="82"/>
    </location>
</feature>
<reference evidence="2 3" key="1">
    <citation type="journal article" date="2019" name="Sci. Rep.">
        <title>A multi-omics analysis of the grapevine pathogen Lasiodiplodia theobromae reveals that temperature affects the expression of virulence- and pathogenicity-related genes.</title>
        <authorList>
            <person name="Felix C."/>
            <person name="Meneses R."/>
            <person name="Goncalves M.F.M."/>
            <person name="Tilleman L."/>
            <person name="Duarte A.S."/>
            <person name="Jorrin-Novo J.V."/>
            <person name="Van de Peer Y."/>
            <person name="Deforce D."/>
            <person name="Van Nieuwerburgh F."/>
            <person name="Esteves A.C."/>
            <person name="Alves A."/>
        </authorList>
    </citation>
    <scope>NUCLEOTIDE SEQUENCE [LARGE SCALE GENOMIC DNA]</scope>
    <source>
        <strain evidence="2 3">LA-SOL3</strain>
    </source>
</reference>
<dbReference type="GO" id="GO:0005634">
    <property type="term" value="C:nucleus"/>
    <property type="evidence" value="ECO:0007669"/>
    <property type="project" value="TreeGrafter"/>
</dbReference>
<dbReference type="GO" id="GO:0000307">
    <property type="term" value="C:cyclin-dependent protein kinase holoenzyme complex"/>
    <property type="evidence" value="ECO:0007669"/>
    <property type="project" value="TreeGrafter"/>
</dbReference>
<name>A0A5N5D663_9PEZI</name>
<comment type="caution">
    <text evidence="2">The sequence shown here is derived from an EMBL/GenBank/DDBJ whole genome shotgun (WGS) entry which is preliminary data.</text>
</comment>
<dbReference type="PANTHER" id="PTHR15615">
    <property type="match status" value="1"/>
</dbReference>
<dbReference type="Pfam" id="PF08613">
    <property type="entry name" value="Cyclin"/>
    <property type="match status" value="1"/>
</dbReference>
<dbReference type="CDD" id="cd20557">
    <property type="entry name" value="CYCLIN_ScPCL1-like"/>
    <property type="match status" value="1"/>
</dbReference>
<evidence type="ECO:0000313" key="2">
    <source>
        <dbReference type="EMBL" id="KAB2572810.1"/>
    </source>
</evidence>
<feature type="compositionally biased region" description="Low complexity" evidence="1">
    <location>
        <begin position="475"/>
        <end position="507"/>
    </location>
</feature>
<gene>
    <name evidence="2" type="primary">pas1</name>
    <name evidence="2" type="ORF">DBV05_g8477</name>
</gene>
<dbReference type="Proteomes" id="UP000325902">
    <property type="component" value="Unassembled WGS sequence"/>
</dbReference>
<feature type="compositionally biased region" description="Polar residues" evidence="1">
    <location>
        <begin position="573"/>
        <end position="584"/>
    </location>
</feature>
<organism evidence="2 3">
    <name type="scientific">Lasiodiplodia theobromae</name>
    <dbReference type="NCBI Taxonomy" id="45133"/>
    <lineage>
        <taxon>Eukaryota</taxon>
        <taxon>Fungi</taxon>
        <taxon>Dikarya</taxon>
        <taxon>Ascomycota</taxon>
        <taxon>Pezizomycotina</taxon>
        <taxon>Dothideomycetes</taxon>
        <taxon>Dothideomycetes incertae sedis</taxon>
        <taxon>Botryosphaeriales</taxon>
        <taxon>Botryosphaeriaceae</taxon>
        <taxon>Lasiodiplodia</taxon>
    </lineage>
</organism>
<proteinExistence type="predicted"/>
<evidence type="ECO:0000256" key="1">
    <source>
        <dbReference type="SAM" id="MobiDB-lite"/>
    </source>
</evidence>
<dbReference type="AlphaFoldDB" id="A0A5N5D663"/>